<proteinExistence type="predicted"/>
<dbReference type="SMART" id="SM00248">
    <property type="entry name" value="ANK"/>
    <property type="match status" value="16"/>
</dbReference>
<feature type="repeat" description="ANK" evidence="3">
    <location>
        <begin position="399"/>
        <end position="432"/>
    </location>
</feature>
<feature type="repeat" description="ANK" evidence="3">
    <location>
        <begin position="229"/>
        <end position="262"/>
    </location>
</feature>
<feature type="region of interest" description="Disordered" evidence="5">
    <location>
        <begin position="1"/>
        <end position="33"/>
    </location>
</feature>
<organism evidence="7 8">
    <name type="scientific">Phytophthora fragariaefolia</name>
    <dbReference type="NCBI Taxonomy" id="1490495"/>
    <lineage>
        <taxon>Eukaryota</taxon>
        <taxon>Sar</taxon>
        <taxon>Stramenopiles</taxon>
        <taxon>Oomycota</taxon>
        <taxon>Peronosporomycetes</taxon>
        <taxon>Peronosporales</taxon>
        <taxon>Peronosporaceae</taxon>
        <taxon>Phytophthora</taxon>
    </lineage>
</organism>
<keyword evidence="8" id="KW-1185">Reference proteome</keyword>
<dbReference type="Pfam" id="PF13637">
    <property type="entry name" value="Ank_4"/>
    <property type="match status" value="1"/>
</dbReference>
<feature type="binding site" evidence="4">
    <location>
        <position position="1104"/>
    </location>
    <ligand>
        <name>ATP</name>
        <dbReference type="ChEBI" id="CHEBI:30616"/>
    </ligand>
</feature>
<keyword evidence="4" id="KW-0067">ATP-binding</keyword>
<comment type="caution">
    <text evidence="7">The sequence shown here is derived from an EMBL/GenBank/DDBJ whole genome shotgun (WGS) entry which is preliminary data.</text>
</comment>
<dbReference type="PROSITE" id="PS50297">
    <property type="entry name" value="ANK_REP_REGION"/>
    <property type="match status" value="7"/>
</dbReference>
<dbReference type="PROSITE" id="PS50088">
    <property type="entry name" value="ANK_REPEAT"/>
    <property type="match status" value="9"/>
</dbReference>
<evidence type="ECO:0000256" key="4">
    <source>
        <dbReference type="PROSITE-ProRule" id="PRU10141"/>
    </source>
</evidence>
<feature type="repeat" description="ANK" evidence="3">
    <location>
        <begin position="161"/>
        <end position="183"/>
    </location>
</feature>
<dbReference type="Gene3D" id="3.30.200.20">
    <property type="entry name" value="Phosphorylase Kinase, domain 1"/>
    <property type="match status" value="2"/>
</dbReference>
<protein>
    <submittedName>
        <fullName evidence="7">Unnamed protein product</fullName>
    </submittedName>
</protein>
<evidence type="ECO:0000256" key="1">
    <source>
        <dbReference type="ARBA" id="ARBA00022737"/>
    </source>
</evidence>
<feature type="domain" description="Protein kinase" evidence="6">
    <location>
        <begin position="590"/>
        <end position="856"/>
    </location>
</feature>
<dbReference type="PANTHER" id="PTHR24166:SF48">
    <property type="entry name" value="PROTEIN VAPYRIN"/>
    <property type="match status" value="1"/>
</dbReference>
<reference evidence="7" key="1">
    <citation type="submission" date="2023-04" db="EMBL/GenBank/DDBJ databases">
        <title>Phytophthora fragariaefolia NBRC 109709.</title>
        <authorList>
            <person name="Ichikawa N."/>
            <person name="Sato H."/>
            <person name="Tonouchi N."/>
        </authorList>
    </citation>
    <scope>NUCLEOTIDE SEQUENCE</scope>
    <source>
        <strain evidence="7">NBRC 109709</strain>
    </source>
</reference>
<dbReference type="SUPFAM" id="SSF48403">
    <property type="entry name" value="Ankyrin repeat"/>
    <property type="match status" value="2"/>
</dbReference>
<dbReference type="Proteomes" id="UP001165121">
    <property type="component" value="Unassembled WGS sequence"/>
</dbReference>
<feature type="repeat" description="ANK" evidence="3">
    <location>
        <begin position="263"/>
        <end position="296"/>
    </location>
</feature>
<accession>A0A9W7D4W0</accession>
<feature type="compositionally biased region" description="Basic and acidic residues" evidence="5">
    <location>
        <begin position="23"/>
        <end position="32"/>
    </location>
</feature>
<gene>
    <name evidence="7" type="ORF">Pfra01_002586700</name>
</gene>
<dbReference type="InterPro" id="IPR017441">
    <property type="entry name" value="Protein_kinase_ATP_BS"/>
</dbReference>
<dbReference type="OrthoDB" id="7464126at2759"/>
<dbReference type="AlphaFoldDB" id="A0A9W7D4W0"/>
<keyword evidence="2 3" id="KW-0040">ANK repeat</keyword>
<dbReference type="PANTHER" id="PTHR24166">
    <property type="entry name" value="ROLLING PEBBLES, ISOFORM B"/>
    <property type="match status" value="1"/>
</dbReference>
<dbReference type="InterPro" id="IPR036770">
    <property type="entry name" value="Ankyrin_rpt-contain_sf"/>
</dbReference>
<feature type="repeat" description="ANK" evidence="3">
    <location>
        <begin position="195"/>
        <end position="217"/>
    </location>
</feature>
<dbReference type="InterPro" id="IPR050889">
    <property type="entry name" value="Dendritic_Spine_Reg/Scaffold"/>
</dbReference>
<dbReference type="InterPro" id="IPR000719">
    <property type="entry name" value="Prot_kinase_dom"/>
</dbReference>
<feature type="repeat" description="ANK" evidence="3">
    <location>
        <begin position="93"/>
        <end position="126"/>
    </location>
</feature>
<evidence type="ECO:0000256" key="5">
    <source>
        <dbReference type="SAM" id="MobiDB-lite"/>
    </source>
</evidence>
<sequence length="1203" mass="132809">MAGSTAARQDVGRVQHFAAPASESERDADAREAAGSGRLDVVKLLTEEQGADVHAKNAFGCTALMKAAENGHVEVVKYLADERGADVDVKNHDGCTPLMWAAEGGHVDAVRCLAGELGADVNVQDNDGETALMWVAKQGRLDAAKCLAKELGADANVKDNEGKTALMVASLYGHLDVVKYLAEACDAGVNMKDNDGYSALMWAALHGHIDVVKCLIEELCADANVKNMDGETVLMMAANYDHRDVVKYLVEERGADVNIKNNDGKTALIWSVFYNNTDIVKYLAVECGADVNMGDNKGYTALVWAALGGYVNIIKFLAEECGADANVRDNDGCTALIWAAENGHLDVVKCLAEEFGAAVDVKTNSGFTAMVRAAQNDHMDAVKYLTEAQGADVNVTNNDGSTALMWAAGKGYIDIVKYLIDEHGAGASVRNTEGSTALLWAAQNGHVEVVKYLPKNTVNVRNNDGHTALMLAAENGHLDIVKYLAEEHGADANVMNNDGDTALIRAAQYGKYDTVRCLVEHCDADVNIRGTNGLTAVRIAADGGYFDIQRILMPQLSIANKPYFTGTRETNTEALKYSEHFRCSIPPLELELTLYSQNGSIGGDFRAKWLDADAAVKLFISDVAHSEFEEEVHLWQRLRHPNVIKMYGACEVGPHLQFFVCEYTSQGSLWEHVKQYSPDDSYHYDVEIRPPAPTVWKYLQQAALGLEYLHERGIVHGDLRCGNILIGSDDKAKLSNFDLSGRVQKSSPVSVDTFKGTMRWQAPEVLKGNPPSTMSDVYSLGMCVLEAVTGKRPWGDYGDRMVENFSKNWDPRPGGDGYYAPYCPSSDASRIVWRMCCQNPQQRTRISSIVAELESLALKESPGSFQPEQEPAFSFQEYECGKLEEAWLSLQLRMETCDNTEYRRIFDQLQSIHECLQVTTHPATLFDRFYEVLTDLYRLIKMSPDQAQIMQLSSTRAPTSSLYAFQWRIDSLLASLGVIEITDLEAGRGNERIKSASFFASGVADTILLLNNLKSEEERSAFLRAIKAEIEDHPNKYTLDQLEAMKKAYEDITAKLEGDDLSELAPEWFIPWYELVVDEWNCLGEGGFGSVNRAKWLDSEVVVKRVTLAGSRSANTSSAFDLSESDFFASADPSASQVESDAIKRTKALAMFRREVDIWFGFSHPHVVRLFGACHVGRPFFVCEFATNGTLVRSEGEQHRDWK</sequence>
<evidence type="ECO:0000313" key="8">
    <source>
        <dbReference type="Proteomes" id="UP001165121"/>
    </source>
</evidence>
<name>A0A9W7D4W0_9STRA</name>
<dbReference type="SUPFAM" id="SSF56112">
    <property type="entry name" value="Protein kinase-like (PK-like)"/>
    <property type="match status" value="2"/>
</dbReference>
<keyword evidence="4" id="KW-0547">Nucleotide-binding</keyword>
<evidence type="ECO:0000256" key="2">
    <source>
        <dbReference type="ARBA" id="ARBA00023043"/>
    </source>
</evidence>
<feature type="repeat" description="ANK" evidence="3">
    <location>
        <begin position="59"/>
        <end position="92"/>
    </location>
</feature>
<dbReference type="PROSITE" id="PS50011">
    <property type="entry name" value="PROTEIN_KINASE_DOM"/>
    <property type="match status" value="2"/>
</dbReference>
<dbReference type="InterPro" id="IPR008266">
    <property type="entry name" value="Tyr_kinase_AS"/>
</dbReference>
<dbReference type="PROSITE" id="PS00107">
    <property type="entry name" value="PROTEIN_KINASE_ATP"/>
    <property type="match status" value="1"/>
</dbReference>
<dbReference type="PROSITE" id="PS00109">
    <property type="entry name" value="PROTEIN_KINASE_TYR"/>
    <property type="match status" value="1"/>
</dbReference>
<feature type="domain" description="Protein kinase" evidence="6">
    <location>
        <begin position="1077"/>
        <end position="1203"/>
    </location>
</feature>
<feature type="repeat" description="ANK" evidence="3">
    <location>
        <begin position="433"/>
        <end position="465"/>
    </location>
</feature>
<evidence type="ECO:0000256" key="3">
    <source>
        <dbReference type="PROSITE-ProRule" id="PRU00023"/>
    </source>
</evidence>
<dbReference type="Pfam" id="PF00069">
    <property type="entry name" value="Pkinase"/>
    <property type="match status" value="1"/>
</dbReference>
<dbReference type="EMBL" id="BSXT01005097">
    <property type="protein sequence ID" value="GMF59725.1"/>
    <property type="molecule type" value="Genomic_DNA"/>
</dbReference>
<dbReference type="InterPro" id="IPR002110">
    <property type="entry name" value="Ankyrin_rpt"/>
</dbReference>
<dbReference type="InterPro" id="IPR011009">
    <property type="entry name" value="Kinase-like_dom_sf"/>
</dbReference>
<evidence type="ECO:0000313" key="7">
    <source>
        <dbReference type="EMBL" id="GMF59725.1"/>
    </source>
</evidence>
<dbReference type="Gene3D" id="1.10.510.10">
    <property type="entry name" value="Transferase(Phosphotransferase) domain 1"/>
    <property type="match status" value="1"/>
</dbReference>
<dbReference type="Gene3D" id="1.25.40.20">
    <property type="entry name" value="Ankyrin repeat-containing domain"/>
    <property type="match status" value="6"/>
</dbReference>
<feature type="repeat" description="ANK" evidence="3">
    <location>
        <begin position="464"/>
        <end position="497"/>
    </location>
</feature>
<keyword evidence="1" id="KW-0677">Repeat</keyword>
<dbReference type="GO" id="GO:0004672">
    <property type="term" value="F:protein kinase activity"/>
    <property type="evidence" value="ECO:0007669"/>
    <property type="project" value="InterPro"/>
</dbReference>
<dbReference type="Pfam" id="PF00023">
    <property type="entry name" value="Ank"/>
    <property type="match status" value="2"/>
</dbReference>
<evidence type="ECO:0000259" key="6">
    <source>
        <dbReference type="PROSITE" id="PS50011"/>
    </source>
</evidence>
<dbReference type="Pfam" id="PF12796">
    <property type="entry name" value="Ank_2"/>
    <property type="match status" value="4"/>
</dbReference>
<dbReference type="GO" id="GO:0005524">
    <property type="term" value="F:ATP binding"/>
    <property type="evidence" value="ECO:0007669"/>
    <property type="project" value="UniProtKB-UniRule"/>
</dbReference>